<comment type="caution">
    <text evidence="6">The sequence shown here is derived from an EMBL/GenBank/DDBJ whole genome shotgun (WGS) entry which is preliminary data.</text>
</comment>
<name>A0A2T4DBT9_9BACT</name>
<evidence type="ECO:0000256" key="1">
    <source>
        <dbReference type="ARBA" id="ARBA00001917"/>
    </source>
</evidence>
<sequence>MCAASNKKTQACGVNPRDPKIEGQENEKVLSYIEVLKEGKAVGERVAIIGAGGIGFDVAEFISQKGESASLDTAEFLKEWGIDAAISARGGVNNVKAQPEKSPREITMFQRSEGKMGARLGKTTGWIHRAALKNRKVNMVTNVQYDKIDEKGLHYTRNGKQELLEVDTIILCAGQVSEKSLFQPLSDMGIPVHLIGGSAVAA</sequence>
<dbReference type="Pfam" id="PF07992">
    <property type="entry name" value="Pyr_redox_2"/>
    <property type="match status" value="1"/>
</dbReference>
<dbReference type="InterPro" id="IPR023753">
    <property type="entry name" value="FAD/NAD-binding_dom"/>
</dbReference>
<evidence type="ECO:0000259" key="5">
    <source>
        <dbReference type="Pfam" id="PF07992"/>
    </source>
</evidence>
<evidence type="ECO:0000256" key="4">
    <source>
        <dbReference type="ARBA" id="ARBA00023002"/>
    </source>
</evidence>
<keyword evidence="4 6" id="KW-0560">Oxidoreductase</keyword>
<dbReference type="EMBL" id="PYVU01000436">
    <property type="protein sequence ID" value="PTB91217.1"/>
    <property type="molecule type" value="Genomic_DNA"/>
</dbReference>
<dbReference type="PANTHER" id="PTHR42917:SF2">
    <property type="entry name" value="2,4-DIENOYL-COA REDUCTASE [(2E)-ENOYL-COA-PRODUCING]"/>
    <property type="match status" value="1"/>
</dbReference>
<dbReference type="Proteomes" id="UP000240608">
    <property type="component" value="Unassembled WGS sequence"/>
</dbReference>
<dbReference type="Gene3D" id="3.50.50.60">
    <property type="entry name" value="FAD/NAD(P)-binding domain"/>
    <property type="match status" value="1"/>
</dbReference>
<dbReference type="AlphaFoldDB" id="A0A2T4DBT9"/>
<proteinExistence type="predicted"/>
<evidence type="ECO:0000256" key="3">
    <source>
        <dbReference type="ARBA" id="ARBA00022643"/>
    </source>
</evidence>
<accession>A0A2T4DBT9</accession>
<keyword evidence="3" id="KW-0288">FMN</keyword>
<dbReference type="InterPro" id="IPR036188">
    <property type="entry name" value="FAD/NAD-bd_sf"/>
</dbReference>
<dbReference type="GO" id="GO:0008670">
    <property type="term" value="F:2,4-dienoyl-CoA reductase (NADPH) activity"/>
    <property type="evidence" value="ECO:0007669"/>
    <property type="project" value="UniProtKB-EC"/>
</dbReference>
<dbReference type="FunFam" id="3.50.50.60:FF:000113">
    <property type="entry name" value="NADPH-dependent 2,4-dienoyl-CoA reductase"/>
    <property type="match status" value="1"/>
</dbReference>
<feature type="non-terminal residue" evidence="6">
    <location>
        <position position="202"/>
    </location>
</feature>
<organism evidence="6 7">
    <name type="scientific">Marivirga lumbricoides</name>
    <dbReference type="NCBI Taxonomy" id="1046115"/>
    <lineage>
        <taxon>Bacteria</taxon>
        <taxon>Pseudomonadati</taxon>
        <taxon>Bacteroidota</taxon>
        <taxon>Cytophagia</taxon>
        <taxon>Cytophagales</taxon>
        <taxon>Marivirgaceae</taxon>
        <taxon>Marivirga</taxon>
    </lineage>
</organism>
<dbReference type="InterPro" id="IPR051793">
    <property type="entry name" value="NADH:flavin_oxidoreductase"/>
</dbReference>
<reference evidence="6 7" key="1">
    <citation type="submission" date="2018-03" db="EMBL/GenBank/DDBJ databases">
        <title>Cross-interface Injection: A General Nanoliter Liquid Handling Method Applied to Single Cells Genome Amplification Automated Nanoliter Liquid Handling Applied to Single Cell Multiple Displacement Amplification.</title>
        <authorList>
            <person name="Yun J."/>
            <person name="Xu P."/>
            <person name="Xu J."/>
            <person name="Dai X."/>
            <person name="Wang Y."/>
            <person name="Zheng X."/>
            <person name="Cao C."/>
            <person name="Yi Q."/>
            <person name="Zhu Y."/>
            <person name="Wang L."/>
            <person name="Dong Z."/>
            <person name="Huang Y."/>
            <person name="Huang L."/>
            <person name="Du W."/>
        </authorList>
    </citation>
    <scope>NUCLEOTIDE SEQUENCE [LARGE SCALE GENOMIC DNA]</scope>
    <source>
        <strain evidence="6 7">Z-D1-2</strain>
    </source>
</reference>
<protein>
    <submittedName>
        <fullName evidence="6">NADPH-dependent 2,4-dienoyl-CoA reductase</fullName>
        <ecNumber evidence="6">1.3.1.34</ecNumber>
    </submittedName>
</protein>
<comment type="cofactor">
    <cofactor evidence="1">
        <name>FMN</name>
        <dbReference type="ChEBI" id="CHEBI:58210"/>
    </cofactor>
</comment>
<feature type="domain" description="FAD/NAD(P)-binding" evidence="5">
    <location>
        <begin position="11"/>
        <end position="192"/>
    </location>
</feature>
<dbReference type="EC" id="1.3.1.34" evidence="6"/>
<gene>
    <name evidence="6" type="primary">fadH</name>
    <name evidence="6" type="ORF">C9994_15960</name>
</gene>
<evidence type="ECO:0000313" key="6">
    <source>
        <dbReference type="EMBL" id="PTB91217.1"/>
    </source>
</evidence>
<evidence type="ECO:0000256" key="2">
    <source>
        <dbReference type="ARBA" id="ARBA00022630"/>
    </source>
</evidence>
<dbReference type="SUPFAM" id="SSF51905">
    <property type="entry name" value="FAD/NAD(P)-binding domain"/>
    <property type="match status" value="1"/>
</dbReference>
<evidence type="ECO:0000313" key="7">
    <source>
        <dbReference type="Proteomes" id="UP000240608"/>
    </source>
</evidence>
<dbReference type="PANTHER" id="PTHR42917">
    <property type="entry name" value="2,4-DIENOYL-COA REDUCTASE"/>
    <property type="match status" value="1"/>
</dbReference>
<keyword evidence="2" id="KW-0285">Flavoprotein</keyword>